<dbReference type="AlphaFoldDB" id="A0AAN6RHQ4"/>
<evidence type="ECO:0000256" key="2">
    <source>
        <dbReference type="SAM" id="SignalP"/>
    </source>
</evidence>
<evidence type="ECO:0000313" key="4">
    <source>
        <dbReference type="Proteomes" id="UP001280581"/>
    </source>
</evidence>
<evidence type="ECO:0008006" key="5">
    <source>
        <dbReference type="Google" id="ProtNLM"/>
    </source>
</evidence>
<keyword evidence="4" id="KW-1185">Reference proteome</keyword>
<gene>
    <name evidence="3" type="ORF">GRF29_77g1071467</name>
</gene>
<feature type="compositionally biased region" description="Low complexity" evidence="1">
    <location>
        <begin position="144"/>
        <end position="170"/>
    </location>
</feature>
<dbReference type="Proteomes" id="UP001280581">
    <property type="component" value="Unassembled WGS sequence"/>
</dbReference>
<feature type="region of interest" description="Disordered" evidence="1">
    <location>
        <begin position="133"/>
        <end position="170"/>
    </location>
</feature>
<reference evidence="3 4" key="1">
    <citation type="submission" date="2021-02" db="EMBL/GenBank/DDBJ databases">
        <title>Genome assembly of Pseudopithomyces chartarum.</title>
        <authorList>
            <person name="Jauregui R."/>
            <person name="Singh J."/>
            <person name="Voisey C."/>
        </authorList>
    </citation>
    <scope>NUCLEOTIDE SEQUENCE [LARGE SCALE GENOMIC DNA]</scope>
    <source>
        <strain evidence="3 4">AGR01</strain>
    </source>
</reference>
<sequence>MKGFTFATIAALAATSFAATVKIQQTECIQANSTSLASFDVEVDKLTALDLPSVCGLKIVSADGVDVKTIKCQAYKDAEGKEKGSAEFTSDKPALIGTNPRQEAAILCIGSGDIPTAQPTTFAVVSTSAALAAPTGGAHSGGNSTTPTTPTSPSSPSSSPSGNPEQGAASTLGMSLGALSAAAVAMLFL</sequence>
<evidence type="ECO:0000313" key="3">
    <source>
        <dbReference type="EMBL" id="KAK3208534.1"/>
    </source>
</evidence>
<name>A0AAN6RHQ4_9PLEO</name>
<dbReference type="EMBL" id="WVTA01000007">
    <property type="protein sequence ID" value="KAK3208534.1"/>
    <property type="molecule type" value="Genomic_DNA"/>
</dbReference>
<protein>
    <recommendedName>
        <fullName evidence="5">GPI anchored cell wall protein</fullName>
    </recommendedName>
</protein>
<evidence type="ECO:0000256" key="1">
    <source>
        <dbReference type="SAM" id="MobiDB-lite"/>
    </source>
</evidence>
<keyword evidence="2" id="KW-0732">Signal</keyword>
<proteinExistence type="predicted"/>
<feature type="signal peptide" evidence="2">
    <location>
        <begin position="1"/>
        <end position="18"/>
    </location>
</feature>
<accession>A0AAN6RHQ4</accession>
<feature type="chain" id="PRO_5042836657" description="GPI anchored cell wall protein" evidence="2">
    <location>
        <begin position="19"/>
        <end position="189"/>
    </location>
</feature>
<organism evidence="3 4">
    <name type="scientific">Pseudopithomyces chartarum</name>
    <dbReference type="NCBI Taxonomy" id="1892770"/>
    <lineage>
        <taxon>Eukaryota</taxon>
        <taxon>Fungi</taxon>
        <taxon>Dikarya</taxon>
        <taxon>Ascomycota</taxon>
        <taxon>Pezizomycotina</taxon>
        <taxon>Dothideomycetes</taxon>
        <taxon>Pleosporomycetidae</taxon>
        <taxon>Pleosporales</taxon>
        <taxon>Massarineae</taxon>
        <taxon>Didymosphaeriaceae</taxon>
        <taxon>Pseudopithomyces</taxon>
    </lineage>
</organism>
<comment type="caution">
    <text evidence="3">The sequence shown here is derived from an EMBL/GenBank/DDBJ whole genome shotgun (WGS) entry which is preliminary data.</text>
</comment>